<dbReference type="Proteomes" id="UP000265520">
    <property type="component" value="Unassembled WGS sequence"/>
</dbReference>
<dbReference type="EMBL" id="LXQA010119003">
    <property type="protein sequence ID" value="MCI20259.1"/>
    <property type="molecule type" value="Genomic_DNA"/>
</dbReference>
<comment type="caution">
    <text evidence="2">The sequence shown here is derived from an EMBL/GenBank/DDBJ whole genome shotgun (WGS) entry which is preliminary data.</text>
</comment>
<evidence type="ECO:0000313" key="2">
    <source>
        <dbReference type="EMBL" id="MCI20259.1"/>
    </source>
</evidence>
<keyword evidence="3" id="KW-1185">Reference proteome</keyword>
<protein>
    <submittedName>
        <fullName evidence="2">Uncharacterized protein</fullName>
    </submittedName>
</protein>
<name>A0A392Q8S9_9FABA</name>
<evidence type="ECO:0000256" key="1">
    <source>
        <dbReference type="SAM" id="MobiDB-lite"/>
    </source>
</evidence>
<proteinExistence type="predicted"/>
<sequence>MRWQSTGRDEDHLLFLKPQEHKRE</sequence>
<dbReference type="AlphaFoldDB" id="A0A392Q8S9"/>
<accession>A0A392Q8S9</accession>
<evidence type="ECO:0000313" key="3">
    <source>
        <dbReference type="Proteomes" id="UP000265520"/>
    </source>
</evidence>
<feature type="region of interest" description="Disordered" evidence="1">
    <location>
        <begin position="1"/>
        <end position="24"/>
    </location>
</feature>
<feature type="compositionally biased region" description="Basic and acidic residues" evidence="1">
    <location>
        <begin position="7"/>
        <end position="24"/>
    </location>
</feature>
<organism evidence="2 3">
    <name type="scientific">Trifolium medium</name>
    <dbReference type="NCBI Taxonomy" id="97028"/>
    <lineage>
        <taxon>Eukaryota</taxon>
        <taxon>Viridiplantae</taxon>
        <taxon>Streptophyta</taxon>
        <taxon>Embryophyta</taxon>
        <taxon>Tracheophyta</taxon>
        <taxon>Spermatophyta</taxon>
        <taxon>Magnoliopsida</taxon>
        <taxon>eudicotyledons</taxon>
        <taxon>Gunneridae</taxon>
        <taxon>Pentapetalae</taxon>
        <taxon>rosids</taxon>
        <taxon>fabids</taxon>
        <taxon>Fabales</taxon>
        <taxon>Fabaceae</taxon>
        <taxon>Papilionoideae</taxon>
        <taxon>50 kb inversion clade</taxon>
        <taxon>NPAAA clade</taxon>
        <taxon>Hologalegina</taxon>
        <taxon>IRL clade</taxon>
        <taxon>Trifolieae</taxon>
        <taxon>Trifolium</taxon>
    </lineage>
</organism>
<reference evidence="2 3" key="1">
    <citation type="journal article" date="2018" name="Front. Plant Sci.">
        <title>Red Clover (Trifolium pratense) and Zigzag Clover (T. medium) - A Picture of Genomic Similarities and Differences.</title>
        <authorList>
            <person name="Dluhosova J."/>
            <person name="Istvanek J."/>
            <person name="Nedelnik J."/>
            <person name="Repkova J."/>
        </authorList>
    </citation>
    <scope>NUCLEOTIDE SEQUENCE [LARGE SCALE GENOMIC DNA]</scope>
    <source>
        <strain evidence="3">cv. 10/8</strain>
        <tissue evidence="2">Leaf</tissue>
    </source>
</reference>
<feature type="non-terminal residue" evidence="2">
    <location>
        <position position="24"/>
    </location>
</feature>